<dbReference type="EMBL" id="CABWIK020000108">
    <property type="protein sequence ID" value="CAB3976045.1"/>
    <property type="molecule type" value="Genomic_DNA"/>
</dbReference>
<sequence length="322" mass="35799">MAAGNEIRSTLRRSRQKLRHLIETGFLDGRVLKSPSGRSFLVAQRSNVLSAASRLNSSLSLRSASQQLCISKRRLRLLLDVNLIHHDPRCRVDRGNWMVPRDEIDRLSNLSIDEDYIVNENETWTMAHVLRHLCRANDTFLVVMRAVLSGQLRCVGRAIGMRGICAFLVDKAETKWVIANAGRLPSDGLTAEAVARRLAIKEEVAYHLIRSGILGSAKYRQNGRMLQLVSEANLHEFEERYVSLVSIAMRHATSTQAALSWLGKGGTHPVTGPSIDGSRQYFFLRSDISAGLSTTSTCLQGHLFDVDSDAAGPLRTTTEHVK</sequence>
<reference evidence="1 2" key="1">
    <citation type="submission" date="2020-04" db="EMBL/GenBank/DDBJ databases">
        <authorList>
            <person name="Depoorter E."/>
        </authorList>
    </citation>
    <scope>NUCLEOTIDE SEQUENCE [LARGE SCALE GENOMIC DNA]</scope>
    <source>
        <strain evidence="1 2">BCC0132</strain>
    </source>
</reference>
<dbReference type="Proteomes" id="UP000494322">
    <property type="component" value="Unassembled WGS sequence"/>
</dbReference>
<evidence type="ECO:0000313" key="2">
    <source>
        <dbReference type="Proteomes" id="UP000494322"/>
    </source>
</evidence>
<dbReference type="AlphaFoldDB" id="A0A6J5JYA4"/>
<accession>A0A6J5JYA4</accession>
<proteinExistence type="predicted"/>
<protein>
    <submittedName>
        <fullName evidence="1">Uncharacterized protein</fullName>
    </submittedName>
</protein>
<organism evidence="1 2">
    <name type="scientific">Burkholderia cenocepacia</name>
    <dbReference type="NCBI Taxonomy" id="95486"/>
    <lineage>
        <taxon>Bacteria</taxon>
        <taxon>Pseudomonadati</taxon>
        <taxon>Pseudomonadota</taxon>
        <taxon>Betaproteobacteria</taxon>
        <taxon>Burkholderiales</taxon>
        <taxon>Burkholderiaceae</taxon>
        <taxon>Burkholderia</taxon>
        <taxon>Burkholderia cepacia complex</taxon>
    </lineage>
</organism>
<gene>
    <name evidence="1" type="ORF">BCO9919_07400</name>
</gene>
<evidence type="ECO:0000313" key="1">
    <source>
        <dbReference type="EMBL" id="CAB3976045.1"/>
    </source>
</evidence>
<name>A0A6J5JYA4_9BURK</name>